<feature type="transmembrane region" description="Helical" evidence="8">
    <location>
        <begin position="63"/>
        <end position="85"/>
    </location>
</feature>
<dbReference type="RefSeq" id="WP_394833210.1">
    <property type="nucleotide sequence ID" value="NZ_CP089929.1"/>
</dbReference>
<evidence type="ECO:0000256" key="7">
    <source>
        <dbReference type="SAM" id="MobiDB-lite"/>
    </source>
</evidence>
<feature type="transmembrane region" description="Helical" evidence="8">
    <location>
        <begin position="155"/>
        <end position="174"/>
    </location>
</feature>
<organism evidence="10 11">
    <name type="scientific">Pendulispora rubella</name>
    <dbReference type="NCBI Taxonomy" id="2741070"/>
    <lineage>
        <taxon>Bacteria</taxon>
        <taxon>Pseudomonadati</taxon>
        <taxon>Myxococcota</taxon>
        <taxon>Myxococcia</taxon>
        <taxon>Myxococcales</taxon>
        <taxon>Sorangiineae</taxon>
        <taxon>Pendulisporaceae</taxon>
        <taxon>Pendulispora</taxon>
    </lineage>
</organism>
<evidence type="ECO:0000256" key="4">
    <source>
        <dbReference type="ARBA" id="ARBA00022692"/>
    </source>
</evidence>
<keyword evidence="6 8" id="KW-0472">Membrane</keyword>
<feature type="transmembrane region" description="Helical" evidence="8">
    <location>
        <begin position="389"/>
        <end position="408"/>
    </location>
</feature>
<sequence length="445" mass="47812">MDEKKDVPQAEVERVERVENGVGPDLAPAPASHPVEPPALPKQPWGAPLVRVDKVWTRFEARLCAWVLVAEILALCIWIFLKGMAAGYSGGGDKSGLALRMIVGAVVLGLVAHKVLKPKEPRGGGSGPKEEPYRAAAGGVGDVTLQADAGALRRYSVGTTAAVLAGLPLAWAWANFGAEYCSNLLNWMQSASTLTLIGGLRGVATRLTLWLALLGASLATAQGKHINVDVVMRFLTPKMRVPVAVLGWLAAALMCFAGVWGFFDNIAIVDFHAPVTEACPQDPARTCEVSAGRRIAHVEHELGTDVFLLGRQIALDFKSLPKVLAGKNYNDYLGASEWNEWLAGSSWKEHYPPEAVDTMRMTEGTRAPLISIPGAAESAQDLLVKDINFIFPFGLLMIGLRFILRVLLAMSGHVRVDPDAAHGEEEVEETQLEKHGLPVEKGASS</sequence>
<keyword evidence="11" id="KW-1185">Reference proteome</keyword>
<gene>
    <name evidence="10" type="ORF">LVJ94_42575</name>
</gene>
<proteinExistence type="predicted"/>
<feature type="region of interest" description="Disordered" evidence="7">
    <location>
        <begin position="1"/>
        <end position="43"/>
    </location>
</feature>
<dbReference type="EMBL" id="CP089983">
    <property type="protein sequence ID" value="WXB03577.1"/>
    <property type="molecule type" value="Genomic_DNA"/>
</dbReference>
<evidence type="ECO:0000313" key="10">
    <source>
        <dbReference type="EMBL" id="WXB03577.1"/>
    </source>
</evidence>
<evidence type="ECO:0000256" key="1">
    <source>
        <dbReference type="ARBA" id="ARBA00004651"/>
    </source>
</evidence>
<feature type="region of interest" description="Disordered" evidence="7">
    <location>
        <begin position="421"/>
        <end position="445"/>
    </location>
</feature>
<evidence type="ECO:0000256" key="5">
    <source>
        <dbReference type="ARBA" id="ARBA00022989"/>
    </source>
</evidence>
<evidence type="ECO:0000259" key="9">
    <source>
        <dbReference type="Pfam" id="PF04290"/>
    </source>
</evidence>
<protein>
    <submittedName>
        <fullName evidence="10">TRAP transporter small permease</fullName>
    </submittedName>
</protein>
<keyword evidence="3" id="KW-1003">Cell membrane</keyword>
<feature type="transmembrane region" description="Helical" evidence="8">
    <location>
        <begin position="194"/>
        <end position="220"/>
    </location>
</feature>
<feature type="transmembrane region" description="Helical" evidence="8">
    <location>
        <begin position="97"/>
        <end position="116"/>
    </location>
</feature>
<keyword evidence="2" id="KW-0813">Transport</keyword>
<evidence type="ECO:0000256" key="3">
    <source>
        <dbReference type="ARBA" id="ARBA00022475"/>
    </source>
</evidence>
<name>A0ABZ2KY26_9BACT</name>
<keyword evidence="5 8" id="KW-1133">Transmembrane helix</keyword>
<evidence type="ECO:0000256" key="6">
    <source>
        <dbReference type="ARBA" id="ARBA00023136"/>
    </source>
</evidence>
<dbReference type="InterPro" id="IPR055348">
    <property type="entry name" value="DctQ"/>
</dbReference>
<accession>A0ABZ2KY26</accession>
<evidence type="ECO:0000256" key="2">
    <source>
        <dbReference type="ARBA" id="ARBA00022448"/>
    </source>
</evidence>
<dbReference type="Proteomes" id="UP001374803">
    <property type="component" value="Chromosome"/>
</dbReference>
<evidence type="ECO:0000256" key="8">
    <source>
        <dbReference type="SAM" id="Phobius"/>
    </source>
</evidence>
<evidence type="ECO:0000313" key="11">
    <source>
        <dbReference type="Proteomes" id="UP001374803"/>
    </source>
</evidence>
<reference evidence="10" key="1">
    <citation type="submission" date="2021-12" db="EMBL/GenBank/DDBJ databases">
        <title>Discovery of the Pendulisporaceae a myxobacterial family with distinct sporulation behavior and unique specialized metabolism.</title>
        <authorList>
            <person name="Garcia R."/>
            <person name="Popoff A."/>
            <person name="Bader C.D."/>
            <person name="Loehr J."/>
            <person name="Walesch S."/>
            <person name="Walt C."/>
            <person name="Boldt J."/>
            <person name="Bunk B."/>
            <person name="Haeckl F.J.F.P.J."/>
            <person name="Gunesch A.P."/>
            <person name="Birkelbach J."/>
            <person name="Nuebel U."/>
            <person name="Pietschmann T."/>
            <person name="Bach T."/>
            <person name="Mueller R."/>
        </authorList>
    </citation>
    <scope>NUCLEOTIDE SEQUENCE</scope>
    <source>
        <strain evidence="10">MSr11367</strain>
    </source>
</reference>
<feature type="transmembrane region" description="Helical" evidence="8">
    <location>
        <begin position="241"/>
        <end position="263"/>
    </location>
</feature>
<comment type="subcellular location">
    <subcellularLocation>
        <location evidence="1">Cell membrane</location>
        <topology evidence="1">Multi-pass membrane protein</topology>
    </subcellularLocation>
</comment>
<keyword evidence="4 8" id="KW-0812">Transmembrane</keyword>
<dbReference type="Pfam" id="PF04290">
    <property type="entry name" value="DctQ"/>
    <property type="match status" value="1"/>
</dbReference>
<feature type="compositionally biased region" description="Basic and acidic residues" evidence="7">
    <location>
        <begin position="1"/>
        <end position="19"/>
    </location>
</feature>
<feature type="domain" description="Tripartite ATP-independent periplasmic transporters DctQ component" evidence="9">
    <location>
        <begin position="203"/>
        <end position="264"/>
    </location>
</feature>